<gene>
    <name evidence="10" type="ORF">SAMN06297387_106102</name>
</gene>
<proteinExistence type="inferred from homology"/>
<keyword evidence="5 7" id="KW-0472">Membrane</keyword>
<evidence type="ECO:0000256" key="1">
    <source>
        <dbReference type="ARBA" id="ARBA00004651"/>
    </source>
</evidence>
<dbReference type="Proteomes" id="UP000219072">
    <property type="component" value="Unassembled WGS sequence"/>
</dbReference>
<evidence type="ECO:0000313" key="10">
    <source>
        <dbReference type="EMBL" id="SOD62525.1"/>
    </source>
</evidence>
<dbReference type="EMBL" id="OCNE01000006">
    <property type="protein sequence ID" value="SOD62525.1"/>
    <property type="molecule type" value="Genomic_DNA"/>
</dbReference>
<feature type="transmembrane region" description="Helical" evidence="7">
    <location>
        <begin position="781"/>
        <end position="801"/>
    </location>
</feature>
<comment type="subcellular location">
    <subcellularLocation>
        <location evidence="1">Cell membrane</location>
        <topology evidence="1">Multi-pass membrane protein</topology>
    </subcellularLocation>
</comment>
<protein>
    <submittedName>
        <fullName evidence="10">Putative ABC transport system permease protein</fullName>
    </submittedName>
</protein>
<dbReference type="InterPro" id="IPR050250">
    <property type="entry name" value="Macrolide_Exporter_MacB"/>
</dbReference>
<dbReference type="Pfam" id="PF12704">
    <property type="entry name" value="MacB_PCD"/>
    <property type="match status" value="2"/>
</dbReference>
<evidence type="ECO:0000256" key="5">
    <source>
        <dbReference type="ARBA" id="ARBA00023136"/>
    </source>
</evidence>
<feature type="transmembrane region" description="Helical" evidence="7">
    <location>
        <begin position="275"/>
        <end position="299"/>
    </location>
</feature>
<name>A0A286DV35_9ACTN</name>
<dbReference type="AlphaFoldDB" id="A0A286DV35"/>
<feature type="domain" description="MacB-like periplasmic core" evidence="9">
    <location>
        <begin position="17"/>
        <end position="242"/>
    </location>
</feature>
<reference evidence="10 11" key="1">
    <citation type="submission" date="2017-09" db="EMBL/GenBank/DDBJ databases">
        <authorList>
            <person name="Ehlers B."/>
            <person name="Leendertz F.H."/>
        </authorList>
    </citation>
    <scope>NUCLEOTIDE SEQUENCE [LARGE SCALE GENOMIC DNA]</scope>
    <source>
        <strain evidence="10 11">CGMCC 4.7095</strain>
    </source>
</reference>
<evidence type="ECO:0000256" key="3">
    <source>
        <dbReference type="ARBA" id="ARBA00022692"/>
    </source>
</evidence>
<feature type="transmembrane region" description="Helical" evidence="7">
    <location>
        <begin position="420"/>
        <end position="437"/>
    </location>
</feature>
<dbReference type="OrthoDB" id="9780560at2"/>
<feature type="transmembrane region" description="Helical" evidence="7">
    <location>
        <begin position="319"/>
        <end position="345"/>
    </location>
</feature>
<evidence type="ECO:0000256" key="4">
    <source>
        <dbReference type="ARBA" id="ARBA00022989"/>
    </source>
</evidence>
<evidence type="ECO:0000256" key="7">
    <source>
        <dbReference type="SAM" id="Phobius"/>
    </source>
</evidence>
<accession>A0A286DV35</accession>
<keyword evidence="11" id="KW-1185">Reference proteome</keyword>
<feature type="transmembrane region" description="Helical" evidence="7">
    <location>
        <begin position="816"/>
        <end position="839"/>
    </location>
</feature>
<organism evidence="10 11">
    <name type="scientific">Streptomyces zhaozhouensis</name>
    <dbReference type="NCBI Taxonomy" id="1300267"/>
    <lineage>
        <taxon>Bacteria</taxon>
        <taxon>Bacillati</taxon>
        <taxon>Actinomycetota</taxon>
        <taxon>Actinomycetes</taxon>
        <taxon>Kitasatosporales</taxon>
        <taxon>Streptomycetaceae</taxon>
        <taxon>Streptomyces</taxon>
    </lineage>
</organism>
<dbReference type="PANTHER" id="PTHR30572">
    <property type="entry name" value="MEMBRANE COMPONENT OF TRANSPORTER-RELATED"/>
    <property type="match status" value="1"/>
</dbReference>
<comment type="similarity">
    <text evidence="6">Belongs to the ABC-4 integral membrane protein family.</text>
</comment>
<feature type="transmembrane region" description="Helical" evidence="7">
    <location>
        <begin position="449"/>
        <end position="468"/>
    </location>
</feature>
<dbReference type="GO" id="GO:0005886">
    <property type="term" value="C:plasma membrane"/>
    <property type="evidence" value="ECO:0007669"/>
    <property type="project" value="UniProtKB-SubCell"/>
</dbReference>
<keyword evidence="4 7" id="KW-1133">Transmembrane helix</keyword>
<feature type="transmembrane region" description="Helical" evidence="7">
    <location>
        <begin position="503"/>
        <end position="522"/>
    </location>
</feature>
<keyword evidence="3 7" id="KW-0812">Transmembrane</keyword>
<feature type="transmembrane region" description="Helical" evidence="7">
    <location>
        <begin position="728"/>
        <end position="753"/>
    </location>
</feature>
<dbReference type="RefSeq" id="WP_097231000.1">
    <property type="nucleotide sequence ID" value="NZ_OCNE01000006.1"/>
</dbReference>
<dbReference type="Pfam" id="PF02687">
    <property type="entry name" value="FtsX"/>
    <property type="match status" value="2"/>
</dbReference>
<dbReference type="InterPro" id="IPR003838">
    <property type="entry name" value="ABC3_permease_C"/>
</dbReference>
<keyword evidence="2" id="KW-1003">Cell membrane</keyword>
<evidence type="ECO:0000256" key="2">
    <source>
        <dbReference type="ARBA" id="ARBA00022475"/>
    </source>
</evidence>
<evidence type="ECO:0000256" key="6">
    <source>
        <dbReference type="ARBA" id="ARBA00038076"/>
    </source>
</evidence>
<sequence>MLRTALRNVFAHKARLAMTTLAVMLGVAFVSGTLVFGDTVAQAFRDASSRNLQGVAVSVTAEYVPGDDRDEDEEGRRTALTSDLADEIRALPGVASVHPTVNGWATLADKDGNPLNVEYFWQNLATNYAADEADGQDSRFPITAGRGPAAEDEIALADRTADESGYRIGDTVRFATDGPALEKTLVGTVSTDDPRVNAGGSLVLFDTPTAQQLFLHDGQFDELLVSSTPGTDEETLTTEIRDLLPAEGAEATSGAQLAEDQARQITEATRAMTQMLLIFAGIALFVGVFIIANTFSMLIAQRSREVALMRAVGATRRQVVRSVLVEATLLGLVASVAGFAIGLGIATGMRPLLNAGGAGLPDGSLVVSTGALLWSLVVGVGVTVFAAWLPARKAAKIPPVEALSTVDQAPPARSMTIRNGLGGAVTGVGVLVMLNVHRLDSGDEGDFMIAMFGSVILLIGVIMLAPLLSRPLVSLAGWFTTRLFGANGKLATENALRNPRRTAATASALMIGLTLITGLSVAGTSTEKAIEKGAVEGLTADYKVSIREGLDTELGDRVENVPGVADTAALVTAPLDLNGEFTTITGADPAQLRNVTDLTYTSGSPDAVGPGRIAISEDLAERAGLSHGDTVDAELGGDSDAQVQRLTIVGVYQENRAIDGALGTLDQVMPHSSSDTYDSVYVKAESGQAAGLDLDIRQALDNSPLLQVQTREEITQEEAGGIAGLLNMIYGLLGMSVLIAVLGVVNTLAMSVFERTREIGLLRAIGLDRTDIRQMVRLESVVICLFGAVLGIGLGIFIAWASGNLTKSSLATYETVLPWVSLGLFLLTALAIGVLAAIWPARRAARLNMLQSINAQ</sequence>
<feature type="domain" description="ABC3 transporter permease C-terminal" evidence="8">
    <location>
        <begin position="278"/>
        <end position="399"/>
    </location>
</feature>
<dbReference type="InterPro" id="IPR025857">
    <property type="entry name" value="MacB_PCD"/>
</dbReference>
<evidence type="ECO:0000259" key="8">
    <source>
        <dbReference type="Pfam" id="PF02687"/>
    </source>
</evidence>
<feature type="transmembrane region" description="Helical" evidence="7">
    <location>
        <begin position="365"/>
        <end position="389"/>
    </location>
</feature>
<evidence type="ECO:0000259" key="9">
    <source>
        <dbReference type="Pfam" id="PF12704"/>
    </source>
</evidence>
<dbReference type="GO" id="GO:0022857">
    <property type="term" value="F:transmembrane transporter activity"/>
    <property type="evidence" value="ECO:0007669"/>
    <property type="project" value="TreeGrafter"/>
</dbReference>
<evidence type="ECO:0000313" key="11">
    <source>
        <dbReference type="Proteomes" id="UP000219072"/>
    </source>
</evidence>
<feature type="domain" description="ABC3 transporter permease C-terminal" evidence="8">
    <location>
        <begin position="732"/>
        <end position="848"/>
    </location>
</feature>
<feature type="domain" description="MacB-like periplasmic core" evidence="9">
    <location>
        <begin position="502"/>
        <end position="689"/>
    </location>
</feature>
<dbReference type="PANTHER" id="PTHR30572:SF4">
    <property type="entry name" value="ABC TRANSPORTER PERMEASE YTRF"/>
    <property type="match status" value="1"/>
</dbReference>